<evidence type="ECO:0000256" key="2">
    <source>
        <dbReference type="SAM" id="Phobius"/>
    </source>
</evidence>
<reference evidence="3" key="1">
    <citation type="submission" date="2020-07" db="EMBL/GenBank/DDBJ databases">
        <title>Huge and variable diversity of episymbiotic CPR bacteria and DPANN archaea in groundwater ecosystems.</title>
        <authorList>
            <person name="He C.Y."/>
            <person name="Keren R."/>
            <person name="Whittaker M."/>
            <person name="Farag I.F."/>
            <person name="Doudna J."/>
            <person name="Cate J.H.D."/>
            <person name="Banfield J.F."/>
        </authorList>
    </citation>
    <scope>NUCLEOTIDE SEQUENCE</scope>
    <source>
        <strain evidence="3">NC_groundwater_972_Pr1_S-0.2um_49_27</strain>
    </source>
</reference>
<protein>
    <recommendedName>
        <fullName evidence="5">PsbP C-terminal domain-containing protein</fullName>
    </recommendedName>
</protein>
<comment type="caution">
    <text evidence="3">The sequence shown here is derived from an EMBL/GenBank/DDBJ whole genome shotgun (WGS) entry which is preliminary data.</text>
</comment>
<dbReference type="Proteomes" id="UP000808388">
    <property type="component" value="Unassembled WGS sequence"/>
</dbReference>
<organism evidence="3 4">
    <name type="scientific">Candidatus Sungiibacteriota bacterium</name>
    <dbReference type="NCBI Taxonomy" id="2750080"/>
    <lineage>
        <taxon>Bacteria</taxon>
        <taxon>Candidatus Sungiibacteriota</taxon>
    </lineage>
</organism>
<feature type="region of interest" description="Disordered" evidence="1">
    <location>
        <begin position="33"/>
        <end position="56"/>
    </location>
</feature>
<proteinExistence type="predicted"/>
<keyword evidence="2" id="KW-0812">Transmembrane</keyword>
<sequence>MKTWPKILIGGIIAGLVGLIAWAMPHRINNSSTPGTSAVSLSHNLSSGTSTDDYPELSFPENKIDTSDWQTYRNEKFGFEVRHPKDWKITLSGDTVPLLVTFIPIHHFANDDRGTYLSIYSESLPDIINKMSPQDAKLEKEFSLNNLAGAMLSLKLGVNDPSRTDNRETIPLYIVNGNTYRYSFYSPSTHDSFEPILEQILLSFKSL</sequence>
<keyword evidence="2" id="KW-0472">Membrane</keyword>
<name>A0A9D6QYV1_9BACT</name>
<accession>A0A9D6QYV1</accession>
<evidence type="ECO:0000313" key="4">
    <source>
        <dbReference type="Proteomes" id="UP000808388"/>
    </source>
</evidence>
<evidence type="ECO:0000256" key="1">
    <source>
        <dbReference type="SAM" id="MobiDB-lite"/>
    </source>
</evidence>
<keyword evidence="2" id="KW-1133">Transmembrane helix</keyword>
<dbReference type="EMBL" id="JACQCQ010000012">
    <property type="protein sequence ID" value="MBI3627776.1"/>
    <property type="molecule type" value="Genomic_DNA"/>
</dbReference>
<feature type="transmembrane region" description="Helical" evidence="2">
    <location>
        <begin position="7"/>
        <end position="24"/>
    </location>
</feature>
<evidence type="ECO:0008006" key="5">
    <source>
        <dbReference type="Google" id="ProtNLM"/>
    </source>
</evidence>
<gene>
    <name evidence="3" type="ORF">HY220_03490</name>
</gene>
<evidence type="ECO:0000313" key="3">
    <source>
        <dbReference type="EMBL" id="MBI3627776.1"/>
    </source>
</evidence>
<feature type="compositionally biased region" description="Polar residues" evidence="1">
    <location>
        <begin position="33"/>
        <end position="52"/>
    </location>
</feature>
<dbReference type="AlphaFoldDB" id="A0A9D6QYV1"/>